<reference evidence="3 4" key="1">
    <citation type="submission" date="2016-10" db="EMBL/GenBank/DDBJ databases">
        <authorList>
            <person name="de Groot N.N."/>
        </authorList>
    </citation>
    <scope>NUCLEOTIDE SEQUENCE [LARGE SCALE GENOMIC DNA]</scope>
    <source>
        <strain evidence="3 4">CPCC 201259</strain>
    </source>
</reference>
<organism evidence="3 4">
    <name type="scientific">Saccharopolyspora antimicrobica</name>
    <dbReference type="NCBI Taxonomy" id="455193"/>
    <lineage>
        <taxon>Bacteria</taxon>
        <taxon>Bacillati</taxon>
        <taxon>Actinomycetota</taxon>
        <taxon>Actinomycetes</taxon>
        <taxon>Pseudonocardiales</taxon>
        <taxon>Pseudonocardiaceae</taxon>
        <taxon>Saccharopolyspora</taxon>
    </lineage>
</organism>
<proteinExistence type="predicted"/>
<dbReference type="Proteomes" id="UP000199398">
    <property type="component" value="Unassembled WGS sequence"/>
</dbReference>
<name>A0A1I5LTK8_9PSEU</name>
<reference evidence="2 5" key="2">
    <citation type="submission" date="2018-10" db="EMBL/GenBank/DDBJ databases">
        <title>Sequencing the genomes of 1000 actinobacteria strains.</title>
        <authorList>
            <person name="Klenk H.-P."/>
        </authorList>
    </citation>
    <scope>NUCLEOTIDE SEQUENCE [LARGE SCALE GENOMIC DNA]</scope>
    <source>
        <strain evidence="2 5">DSM 45119</strain>
    </source>
</reference>
<evidence type="ECO:0000313" key="2">
    <source>
        <dbReference type="EMBL" id="RKT87324.1"/>
    </source>
</evidence>
<gene>
    <name evidence="2" type="ORF">ATL45_5732</name>
    <name evidence="3" type="ORF">SAMN05421805_1332</name>
</gene>
<protein>
    <submittedName>
        <fullName evidence="3">Uncharacterized protein</fullName>
    </submittedName>
</protein>
<evidence type="ECO:0000313" key="3">
    <source>
        <dbReference type="EMBL" id="SFP00116.1"/>
    </source>
</evidence>
<evidence type="ECO:0000313" key="4">
    <source>
        <dbReference type="Proteomes" id="UP000199398"/>
    </source>
</evidence>
<accession>A0A1I5LTK8</accession>
<sequence length="69" mass="7408">MGLAKRDVMGVLWWRIVAWATVVGALIAGAWLAVQAMSGFLSWAAPVAMWGAAVGATIILLVERRQARD</sequence>
<dbReference type="EMBL" id="RBXX01000002">
    <property type="protein sequence ID" value="RKT87324.1"/>
    <property type="molecule type" value="Genomic_DNA"/>
</dbReference>
<keyword evidence="1" id="KW-0812">Transmembrane</keyword>
<dbReference type="EMBL" id="FOUP01000033">
    <property type="protein sequence ID" value="SFP00116.1"/>
    <property type="molecule type" value="Genomic_DNA"/>
</dbReference>
<evidence type="ECO:0000313" key="5">
    <source>
        <dbReference type="Proteomes" id="UP000270697"/>
    </source>
</evidence>
<feature type="transmembrane region" description="Helical" evidence="1">
    <location>
        <begin position="40"/>
        <end position="62"/>
    </location>
</feature>
<keyword evidence="1" id="KW-1133">Transmembrane helix</keyword>
<feature type="transmembrane region" description="Helical" evidence="1">
    <location>
        <begin position="12"/>
        <end position="34"/>
    </location>
</feature>
<keyword evidence="1" id="KW-0472">Membrane</keyword>
<evidence type="ECO:0000256" key="1">
    <source>
        <dbReference type="SAM" id="Phobius"/>
    </source>
</evidence>
<keyword evidence="5" id="KW-1185">Reference proteome</keyword>
<dbReference type="AlphaFoldDB" id="A0A1I5LTK8"/>
<dbReference type="Proteomes" id="UP000270697">
    <property type="component" value="Unassembled WGS sequence"/>
</dbReference>